<evidence type="ECO:0000313" key="3">
    <source>
        <dbReference type="Proteomes" id="UP000033876"/>
    </source>
</evidence>
<proteinExistence type="predicted"/>
<dbReference type="CDD" id="cd00090">
    <property type="entry name" value="HTH_ARSR"/>
    <property type="match status" value="1"/>
</dbReference>
<evidence type="ECO:0000313" key="2">
    <source>
        <dbReference type="EMBL" id="KKQ34130.1"/>
    </source>
</evidence>
<dbReference type="PANTHER" id="PTHR34293">
    <property type="entry name" value="HTH-TYPE TRANSCRIPTIONAL REGULATOR TRMBL2"/>
    <property type="match status" value="1"/>
</dbReference>
<comment type="caution">
    <text evidence="2">The sequence shown here is derived from an EMBL/GenBank/DDBJ whole genome shotgun (WGS) entry which is preliminary data.</text>
</comment>
<evidence type="ECO:0000259" key="1">
    <source>
        <dbReference type="Pfam" id="PF01978"/>
    </source>
</evidence>
<dbReference type="Pfam" id="PF01978">
    <property type="entry name" value="TrmB"/>
    <property type="match status" value="1"/>
</dbReference>
<dbReference type="InterPro" id="IPR036388">
    <property type="entry name" value="WH-like_DNA-bd_sf"/>
</dbReference>
<gene>
    <name evidence="2" type="ORF">US50_C0062G0007</name>
</gene>
<dbReference type="Gene3D" id="1.10.10.10">
    <property type="entry name" value="Winged helix-like DNA-binding domain superfamily/Winged helix DNA-binding domain"/>
    <property type="match status" value="1"/>
</dbReference>
<reference evidence="2 3" key="1">
    <citation type="journal article" date="2015" name="Nature">
        <title>rRNA introns, odd ribosomes, and small enigmatic genomes across a large radiation of phyla.</title>
        <authorList>
            <person name="Brown C.T."/>
            <person name="Hug L.A."/>
            <person name="Thomas B.C."/>
            <person name="Sharon I."/>
            <person name="Castelle C.J."/>
            <person name="Singh A."/>
            <person name="Wilkins M.J."/>
            <person name="Williams K.H."/>
            <person name="Banfield J.F."/>
        </authorList>
    </citation>
    <scope>NUCLEOTIDE SEQUENCE [LARGE SCALE GENOMIC DNA]</scope>
</reference>
<protein>
    <submittedName>
        <fullName evidence="2">Transcriptional regulator, TrmB</fullName>
    </submittedName>
</protein>
<feature type="domain" description="Transcription regulator TrmB N-terminal" evidence="1">
    <location>
        <begin position="6"/>
        <end position="74"/>
    </location>
</feature>
<dbReference type="InterPro" id="IPR011991">
    <property type="entry name" value="ArsR-like_HTH"/>
</dbReference>
<dbReference type="PANTHER" id="PTHR34293:SF1">
    <property type="entry name" value="HTH-TYPE TRANSCRIPTIONAL REGULATOR TRMBL2"/>
    <property type="match status" value="1"/>
</dbReference>
<dbReference type="InterPro" id="IPR036390">
    <property type="entry name" value="WH_DNA-bd_sf"/>
</dbReference>
<dbReference type="InterPro" id="IPR002831">
    <property type="entry name" value="Tscrpt_reg_TrmB_N"/>
</dbReference>
<sequence>MLEKFLEDIGLSDKEAKVYLALLSVDNYSVLELAKKTNINRTTIYPVLEKLMKDGLVSEVKINKKVKYQAASPERLETFIESQRVKLNEQSKVIQDVIPQLKSLARESGEKPIVTVYDGREGIINSLKGYFQSADEGGTVYLVYPVDLIKETFSPKELEQFRNIRTNKSIKSKAIFNSVNYEQPASDESGERFKIDEKKYPIKVDLGIYKDRIRINTLGKGLSAIYIRSQDLADTLRTLFDLAYEGIKLKNRREEVKIQEDPRG</sequence>
<dbReference type="SUPFAM" id="SSF46785">
    <property type="entry name" value="Winged helix' DNA-binding domain"/>
    <property type="match status" value="1"/>
</dbReference>
<dbReference type="EMBL" id="LBTF01000062">
    <property type="protein sequence ID" value="KKQ34130.1"/>
    <property type="molecule type" value="Genomic_DNA"/>
</dbReference>
<name>A0A0G0H6J4_9BACT</name>
<organism evidence="2 3">
    <name type="scientific">Candidatus Nomurabacteria bacterium GW2011_GWB1_37_5</name>
    <dbReference type="NCBI Taxonomy" id="1618742"/>
    <lineage>
        <taxon>Bacteria</taxon>
        <taxon>Candidatus Nomuraibacteriota</taxon>
    </lineage>
</organism>
<accession>A0A0G0H6J4</accession>
<dbReference type="InterPro" id="IPR051797">
    <property type="entry name" value="TrmB-like"/>
</dbReference>
<dbReference type="Proteomes" id="UP000033876">
    <property type="component" value="Unassembled WGS sequence"/>
</dbReference>
<dbReference type="AlphaFoldDB" id="A0A0G0H6J4"/>